<accession>A0A4Q6X951</accession>
<dbReference type="EMBL" id="SGIM01000012">
    <property type="protein sequence ID" value="RZF50232.1"/>
    <property type="molecule type" value="Genomic_DNA"/>
</dbReference>
<protein>
    <submittedName>
        <fullName evidence="1">Uncharacterized protein</fullName>
    </submittedName>
</protein>
<organism evidence="1 2">
    <name type="scientific">Acinetobacter halotolerans</name>
    <dbReference type="NCBI Taxonomy" id="1752076"/>
    <lineage>
        <taxon>Bacteria</taxon>
        <taxon>Pseudomonadati</taxon>
        <taxon>Pseudomonadota</taxon>
        <taxon>Gammaproteobacteria</taxon>
        <taxon>Moraxellales</taxon>
        <taxon>Moraxellaceae</taxon>
        <taxon>Acinetobacter</taxon>
    </lineage>
</organism>
<comment type="caution">
    <text evidence="1">The sequence shown here is derived from an EMBL/GenBank/DDBJ whole genome shotgun (WGS) entry which is preliminary data.</text>
</comment>
<evidence type="ECO:0000313" key="2">
    <source>
        <dbReference type="Proteomes" id="UP000292110"/>
    </source>
</evidence>
<name>A0A4Q6X951_9GAMM</name>
<reference evidence="1 2" key="1">
    <citation type="submission" date="2019-02" db="EMBL/GenBank/DDBJ databases">
        <title>The draft genome of Acinetobacter halotolerans strain JCM 31009.</title>
        <authorList>
            <person name="Qin J."/>
            <person name="Feng Y."/>
            <person name="Nemec A."/>
            <person name="Zong Z."/>
        </authorList>
    </citation>
    <scope>NUCLEOTIDE SEQUENCE [LARGE SCALE GENOMIC DNA]</scope>
    <source>
        <strain evidence="1 2">JCM 31009</strain>
    </source>
</reference>
<gene>
    <name evidence="1" type="ORF">EXE30_13565</name>
</gene>
<dbReference type="AlphaFoldDB" id="A0A4Q6X951"/>
<sequence>MGGGNAAAILMLYKYQEITNIKLMLKKIANEILSMINKNGETTHVLEYTNLEIKEKFRIAYYDGEAALALLRLYQINNNELLLKTVKLMFEIFISKSYEKHHDHWLSYCTNELTKICPDEKYYIFGIRNYLNHMDFIKNKKTAYTNFLEMMISTYKIVRRLNIQGHNKLFELSKFEELNSLINLRVEFQRTEFFYLEITMYMKNLIKY</sequence>
<proteinExistence type="predicted"/>
<dbReference type="Proteomes" id="UP000292110">
    <property type="component" value="Unassembled WGS sequence"/>
</dbReference>
<keyword evidence="2" id="KW-1185">Reference proteome</keyword>
<evidence type="ECO:0000313" key="1">
    <source>
        <dbReference type="EMBL" id="RZF50232.1"/>
    </source>
</evidence>